<name>A0AAQ3PB91_VIGMU</name>
<dbReference type="AlphaFoldDB" id="A0AAQ3PB91"/>
<dbReference type="EMBL" id="CP144700">
    <property type="protein sequence ID" value="WVZ23363.1"/>
    <property type="molecule type" value="Genomic_DNA"/>
</dbReference>
<reference evidence="1 2" key="1">
    <citation type="journal article" date="2023" name="Life. Sci Alliance">
        <title>Evolutionary insights into 3D genome organization and epigenetic landscape of Vigna mungo.</title>
        <authorList>
            <person name="Junaid A."/>
            <person name="Singh B."/>
            <person name="Bhatia S."/>
        </authorList>
    </citation>
    <scope>NUCLEOTIDE SEQUENCE [LARGE SCALE GENOMIC DNA]</scope>
    <source>
        <strain evidence="1">Urdbean</strain>
    </source>
</reference>
<sequence>MGFLHPHKLRSTIDCLVCASGLPIPRHCCSVRPHPVWVLSVSWTKEIPFIFSKLCFIWIPRDVHKKKMEQGKNLERDIVVQQVEKKAVVSDVTIYLAIPMDQTCRDRLLG</sequence>
<dbReference type="Proteomes" id="UP001374535">
    <property type="component" value="Chromosome 1"/>
</dbReference>
<organism evidence="1 2">
    <name type="scientific">Vigna mungo</name>
    <name type="common">Black gram</name>
    <name type="synonym">Phaseolus mungo</name>
    <dbReference type="NCBI Taxonomy" id="3915"/>
    <lineage>
        <taxon>Eukaryota</taxon>
        <taxon>Viridiplantae</taxon>
        <taxon>Streptophyta</taxon>
        <taxon>Embryophyta</taxon>
        <taxon>Tracheophyta</taxon>
        <taxon>Spermatophyta</taxon>
        <taxon>Magnoliopsida</taxon>
        <taxon>eudicotyledons</taxon>
        <taxon>Gunneridae</taxon>
        <taxon>Pentapetalae</taxon>
        <taxon>rosids</taxon>
        <taxon>fabids</taxon>
        <taxon>Fabales</taxon>
        <taxon>Fabaceae</taxon>
        <taxon>Papilionoideae</taxon>
        <taxon>50 kb inversion clade</taxon>
        <taxon>NPAAA clade</taxon>
        <taxon>indigoferoid/millettioid clade</taxon>
        <taxon>Phaseoleae</taxon>
        <taxon>Vigna</taxon>
    </lineage>
</organism>
<evidence type="ECO:0000313" key="1">
    <source>
        <dbReference type="EMBL" id="WVZ23363.1"/>
    </source>
</evidence>
<proteinExistence type="predicted"/>
<evidence type="ECO:0000313" key="2">
    <source>
        <dbReference type="Proteomes" id="UP001374535"/>
    </source>
</evidence>
<accession>A0AAQ3PB91</accession>
<keyword evidence="2" id="KW-1185">Reference proteome</keyword>
<protein>
    <submittedName>
        <fullName evidence="1">Uncharacterized protein</fullName>
    </submittedName>
</protein>
<gene>
    <name evidence="1" type="ORF">V8G54_001907</name>
</gene>